<comment type="caution">
    <text evidence="2">The sequence shown here is derived from an EMBL/GenBank/DDBJ whole genome shotgun (WGS) entry which is preliminary data.</text>
</comment>
<dbReference type="EMBL" id="AOIK01000033">
    <property type="protein sequence ID" value="ELY85038.1"/>
    <property type="molecule type" value="Genomic_DNA"/>
</dbReference>
<evidence type="ECO:0000256" key="1">
    <source>
        <dbReference type="SAM" id="Phobius"/>
    </source>
</evidence>
<dbReference type="Proteomes" id="UP000011511">
    <property type="component" value="Unassembled WGS sequence"/>
</dbReference>
<feature type="transmembrane region" description="Helical" evidence="1">
    <location>
        <begin position="148"/>
        <end position="169"/>
    </location>
</feature>
<name>L9ZIS9_NATA2</name>
<keyword evidence="1" id="KW-0812">Transmembrane</keyword>
<accession>L9ZIS9</accession>
<dbReference type="RefSeq" id="WP_007110009.1">
    <property type="nucleotide sequence ID" value="NZ_AOIK01000033.1"/>
</dbReference>
<organism evidence="2 3">
    <name type="scientific">Natrinema altunense (strain JCM 12890 / CGMCC 1.3731 / AJ2)</name>
    <dbReference type="NCBI Taxonomy" id="1227494"/>
    <lineage>
        <taxon>Archaea</taxon>
        <taxon>Methanobacteriati</taxon>
        <taxon>Methanobacteriota</taxon>
        <taxon>Stenosarchaea group</taxon>
        <taxon>Halobacteria</taxon>
        <taxon>Halobacteriales</taxon>
        <taxon>Natrialbaceae</taxon>
        <taxon>Natrinema</taxon>
    </lineage>
</organism>
<proteinExistence type="predicted"/>
<gene>
    <name evidence="2" type="ORF">C485_13755</name>
</gene>
<feature type="non-terminal residue" evidence="2">
    <location>
        <position position="285"/>
    </location>
</feature>
<protein>
    <submittedName>
        <fullName evidence="2">Uncharacterized protein</fullName>
    </submittedName>
</protein>
<reference evidence="2 3" key="1">
    <citation type="journal article" date="2014" name="PLoS Genet.">
        <title>Phylogenetically driven sequencing of extremely halophilic archaea reveals strategies for static and dynamic osmo-response.</title>
        <authorList>
            <person name="Becker E.A."/>
            <person name="Seitzer P.M."/>
            <person name="Tritt A."/>
            <person name="Larsen D."/>
            <person name="Krusor M."/>
            <person name="Yao A.I."/>
            <person name="Wu D."/>
            <person name="Madern D."/>
            <person name="Eisen J.A."/>
            <person name="Darling A.E."/>
            <person name="Facciotti M.T."/>
        </authorList>
    </citation>
    <scope>NUCLEOTIDE SEQUENCE [LARGE SCALE GENOMIC DNA]</scope>
    <source>
        <strain evidence="2 3">JCM 12890</strain>
    </source>
</reference>
<keyword evidence="1" id="KW-0472">Membrane</keyword>
<sequence length="285" mass="30339">MDEDAVDGTDTADETMQWRRDASTSHTVRLLWAFGVGTFFAAIGTVVCWRLYRLGSEAAGGPGGTVVLAFIAAFAATVLALAASSHTEAHLTRIAEGLPIDAPTGTSLNRAIDAAVGTVVMGAVIGALMGIGWYVSQNELLAAGAGPFTGLAALLIPGALIALVLASFLQSVGAFDREEGTIYLYEPEQRIDLSLVNAVSSRRIGDTTIVSLEYKQPDGQYVAGPRRIAVPPAIADEIRAIVETRRVRFSERVGQRLRGIGRRVGQRLRGIGRRVGQRLRGIGRR</sequence>
<feature type="transmembrane region" description="Helical" evidence="1">
    <location>
        <begin position="114"/>
        <end position="136"/>
    </location>
</feature>
<keyword evidence="3" id="KW-1185">Reference proteome</keyword>
<keyword evidence="1" id="KW-1133">Transmembrane helix</keyword>
<feature type="transmembrane region" description="Helical" evidence="1">
    <location>
        <begin position="64"/>
        <end position="83"/>
    </location>
</feature>
<evidence type="ECO:0000313" key="3">
    <source>
        <dbReference type="Proteomes" id="UP000011511"/>
    </source>
</evidence>
<feature type="transmembrane region" description="Helical" evidence="1">
    <location>
        <begin position="30"/>
        <end position="52"/>
    </location>
</feature>
<dbReference type="eggNOG" id="arCOG10704">
    <property type="taxonomic scope" value="Archaea"/>
</dbReference>
<dbReference type="AlphaFoldDB" id="L9ZIS9"/>
<evidence type="ECO:0000313" key="2">
    <source>
        <dbReference type="EMBL" id="ELY85038.1"/>
    </source>
</evidence>